<reference evidence="3" key="1">
    <citation type="journal article" date="2015" name="Proc. Natl. Acad. Sci. U.S.A.">
        <title>Bacterial clade with the ribosomal RNA operon on a small plasmid rather than the chromosome.</title>
        <authorList>
            <person name="Anda M."/>
            <person name="Ohtsubo Y."/>
            <person name="Okubo T."/>
            <person name="Sugawara M."/>
            <person name="Nagata Y."/>
            <person name="Tsuda M."/>
            <person name="Minamisawa K."/>
            <person name="Mitsui H."/>
        </authorList>
    </citation>
    <scope>NUCLEOTIDE SEQUENCE</scope>
    <source>
        <strain evidence="3">JCM 14755</strain>
    </source>
</reference>
<keyword evidence="2" id="KW-0732">Signal</keyword>
<name>A0A0P0Z3H9_9HYPH</name>
<dbReference type="SUPFAM" id="SSF53850">
    <property type="entry name" value="Periplasmic binding protein-like II"/>
    <property type="match status" value="1"/>
</dbReference>
<feature type="signal peptide" evidence="2">
    <location>
        <begin position="1"/>
        <end position="22"/>
    </location>
</feature>
<comment type="similarity">
    <text evidence="1">Belongs to the UPF0065 (bug) family.</text>
</comment>
<sequence length="324" mass="34678">MHFLKATGLVAILALGPLSASAQEAEWTPRRNIEFIVPYSAGGGSDLNARALSEAIRKNRLIPRNMMILNRPGGSGAVGNSYVASRTAEPHTLMTFNSGQMMSMLTNNAQVRLDNITPLGTLALDTLVFVVRADSPYESFADLAEAARAAPQTLTVGGSGRGGEDNLVFALANQPAEGALQYVPFEGGGDALAAVLGGHVTVGIFNPSEISAQIEGGSVKGLGIFSEQRLEGAFAEVPTFVEQGHPDAVFEMFRGYAGPPDLPPEAIAYWNGVLSQVSQSDEWKEDIERNSLIPAYMDAEESAAFWKREEARYLELLTDLGFIQ</sequence>
<dbReference type="EMBL" id="LC066377">
    <property type="protein sequence ID" value="BAT28540.1"/>
    <property type="molecule type" value="Genomic_DNA"/>
</dbReference>
<dbReference type="PIRSF" id="PIRSF017082">
    <property type="entry name" value="YflP"/>
    <property type="match status" value="1"/>
</dbReference>
<organism evidence="3">
    <name type="scientific">Aureimonas frigidaquae</name>
    <dbReference type="NCBI Taxonomy" id="424757"/>
    <lineage>
        <taxon>Bacteria</taxon>
        <taxon>Pseudomonadati</taxon>
        <taxon>Pseudomonadota</taxon>
        <taxon>Alphaproteobacteria</taxon>
        <taxon>Hyphomicrobiales</taxon>
        <taxon>Aurantimonadaceae</taxon>
        <taxon>Aureimonas</taxon>
    </lineage>
</organism>
<evidence type="ECO:0000313" key="3">
    <source>
        <dbReference type="EMBL" id="BAT28540.1"/>
    </source>
</evidence>
<dbReference type="Gene3D" id="3.40.190.150">
    <property type="entry name" value="Bordetella uptake gene, domain 1"/>
    <property type="match status" value="1"/>
</dbReference>
<dbReference type="PANTHER" id="PTHR42928:SF3">
    <property type="entry name" value="UPF0065 PROTEIN YFLP"/>
    <property type="match status" value="1"/>
</dbReference>
<evidence type="ECO:0000256" key="2">
    <source>
        <dbReference type="SAM" id="SignalP"/>
    </source>
</evidence>
<dbReference type="RefSeq" id="WP_062226003.1">
    <property type="nucleotide sequence ID" value="NZ_BBWR01000002.1"/>
</dbReference>
<evidence type="ECO:0000256" key="1">
    <source>
        <dbReference type="ARBA" id="ARBA00006987"/>
    </source>
</evidence>
<accession>A0A0P0Z3H9</accession>
<dbReference type="Pfam" id="PF03401">
    <property type="entry name" value="TctC"/>
    <property type="match status" value="1"/>
</dbReference>
<proteinExistence type="inferred from homology"/>
<dbReference type="Gene3D" id="3.40.190.10">
    <property type="entry name" value="Periplasmic binding protein-like II"/>
    <property type="match status" value="1"/>
</dbReference>
<dbReference type="CDD" id="cd07012">
    <property type="entry name" value="PBP2_Bug_TTT"/>
    <property type="match status" value="1"/>
</dbReference>
<dbReference type="PANTHER" id="PTHR42928">
    <property type="entry name" value="TRICARBOXYLATE-BINDING PROTEIN"/>
    <property type="match status" value="1"/>
</dbReference>
<dbReference type="AlphaFoldDB" id="A0A0P0Z3H9"/>
<dbReference type="InterPro" id="IPR005064">
    <property type="entry name" value="BUG"/>
</dbReference>
<dbReference type="InterPro" id="IPR042100">
    <property type="entry name" value="Bug_dom1"/>
</dbReference>
<protein>
    <submittedName>
        <fullName evidence="3">Uncharacterized protein</fullName>
    </submittedName>
</protein>
<feature type="chain" id="PRO_5006058040" evidence="2">
    <location>
        <begin position="23"/>
        <end position="324"/>
    </location>
</feature>